<evidence type="ECO:0000313" key="2">
    <source>
        <dbReference type="Proteomes" id="UP000590740"/>
    </source>
</evidence>
<reference evidence="1 2" key="1">
    <citation type="submission" date="2020-08" db="EMBL/GenBank/DDBJ databases">
        <title>Genomic Encyclopedia of Type Strains, Phase IV (KMG-IV): sequencing the most valuable type-strain genomes for metagenomic binning, comparative biology and taxonomic classification.</title>
        <authorList>
            <person name="Goeker M."/>
        </authorList>
    </citation>
    <scope>NUCLEOTIDE SEQUENCE [LARGE SCALE GENOMIC DNA]</scope>
    <source>
        <strain evidence="1 2">DSM 12252</strain>
    </source>
</reference>
<dbReference type="InterPro" id="IPR026337">
    <property type="entry name" value="AKG_HExxH"/>
</dbReference>
<evidence type="ECO:0008006" key="3">
    <source>
        <dbReference type="Google" id="ProtNLM"/>
    </source>
</evidence>
<dbReference type="Proteomes" id="UP000590740">
    <property type="component" value="Unassembled WGS sequence"/>
</dbReference>
<sequence>MISKPSQGVDETWFSAVPSAGKTRELATAFRQFWQHQARMALEAAAEGVGRSLPQLMERVAQLDTRRRISPKMFARLATLMEAMSFEDGYGVFDTLQAWSGDKPEDWCHDELPVESVASHAWEASLLREIRNTQVAGVAPLEFFPLLEADLTPHQNALTQALDFIRQVDQDMHDEIRTHVGLIKLFDGSGIEGLSSPKAFGAIWLKVPAPEKALAWFLEHLVHECSHLHLNALMAFDPLLTNPNEINRSPLRPDPRPMFQVLHATFVLFRNRRVHARLHARYPDLGLGAETEEFAMQFESGVAILNEYMKPTPLGQKLLDSMISDGV</sequence>
<dbReference type="RefSeq" id="WP_184338504.1">
    <property type="nucleotide sequence ID" value="NZ_JACHIG010000002.1"/>
</dbReference>
<evidence type="ECO:0000313" key="1">
    <source>
        <dbReference type="EMBL" id="MBB5031560.1"/>
    </source>
</evidence>
<organism evidence="1 2">
    <name type="scientific">Prosthecobacter vanneervenii</name>
    <dbReference type="NCBI Taxonomy" id="48466"/>
    <lineage>
        <taxon>Bacteria</taxon>
        <taxon>Pseudomonadati</taxon>
        <taxon>Verrucomicrobiota</taxon>
        <taxon>Verrucomicrobiia</taxon>
        <taxon>Verrucomicrobiales</taxon>
        <taxon>Verrucomicrobiaceae</taxon>
        <taxon>Prosthecobacter</taxon>
    </lineage>
</organism>
<dbReference type="AlphaFoldDB" id="A0A7W7Y946"/>
<dbReference type="NCBIfam" id="TIGR04267">
    <property type="entry name" value="mod_HExxH"/>
    <property type="match status" value="1"/>
</dbReference>
<keyword evidence="2" id="KW-1185">Reference proteome</keyword>
<comment type="caution">
    <text evidence="1">The sequence shown here is derived from an EMBL/GenBank/DDBJ whole genome shotgun (WGS) entry which is preliminary data.</text>
</comment>
<accession>A0A7W7Y946</accession>
<proteinExistence type="predicted"/>
<name>A0A7W7Y946_9BACT</name>
<dbReference type="EMBL" id="JACHIG010000002">
    <property type="protein sequence ID" value="MBB5031560.1"/>
    <property type="molecule type" value="Genomic_DNA"/>
</dbReference>
<protein>
    <recommendedName>
        <fullName evidence="3">HEXXH motif domain-containing protein</fullName>
    </recommendedName>
</protein>
<gene>
    <name evidence="1" type="ORF">HNQ65_001128</name>
</gene>